<sequence length="79" mass="8971">QSSRVGDKRTRTADIRHKALSWNPILTKDSRGSRRSCCRKTKNGRELSPLRLFGLKNAATPGYRRHPRGDIVVLTGSRR</sequence>
<dbReference type="OrthoDB" id="999211at2759"/>
<dbReference type="Proteomes" id="UP000593560">
    <property type="component" value="Unassembled WGS sequence"/>
</dbReference>
<organism evidence="1 2">
    <name type="scientific">Gossypium harknessii</name>
    <dbReference type="NCBI Taxonomy" id="34285"/>
    <lineage>
        <taxon>Eukaryota</taxon>
        <taxon>Viridiplantae</taxon>
        <taxon>Streptophyta</taxon>
        <taxon>Embryophyta</taxon>
        <taxon>Tracheophyta</taxon>
        <taxon>Spermatophyta</taxon>
        <taxon>Magnoliopsida</taxon>
        <taxon>eudicotyledons</taxon>
        <taxon>Gunneridae</taxon>
        <taxon>Pentapetalae</taxon>
        <taxon>rosids</taxon>
        <taxon>malvids</taxon>
        <taxon>Malvales</taxon>
        <taxon>Malvaceae</taxon>
        <taxon>Malvoideae</taxon>
        <taxon>Gossypium</taxon>
    </lineage>
</organism>
<comment type="caution">
    <text evidence="1">The sequence shown here is derived from an EMBL/GenBank/DDBJ whole genome shotgun (WGS) entry which is preliminary data.</text>
</comment>
<name>A0A7J9I883_9ROSI</name>
<keyword evidence="2" id="KW-1185">Reference proteome</keyword>
<accession>A0A7J9I883</accession>
<dbReference type="EMBL" id="JABFAD010262353">
    <property type="protein sequence ID" value="MBA0818336.1"/>
    <property type="molecule type" value="Genomic_DNA"/>
</dbReference>
<feature type="non-terminal residue" evidence="1">
    <location>
        <position position="79"/>
    </location>
</feature>
<evidence type="ECO:0000313" key="2">
    <source>
        <dbReference type="Proteomes" id="UP000593560"/>
    </source>
</evidence>
<proteinExistence type="predicted"/>
<dbReference type="AlphaFoldDB" id="A0A7J9I883"/>
<gene>
    <name evidence="1" type="ORF">Gohar_019776</name>
</gene>
<evidence type="ECO:0000313" key="1">
    <source>
        <dbReference type="EMBL" id="MBA0818336.1"/>
    </source>
</evidence>
<protein>
    <submittedName>
        <fullName evidence="1">Uncharacterized protein</fullName>
    </submittedName>
</protein>
<reference evidence="1 2" key="1">
    <citation type="journal article" date="2019" name="Genome Biol. Evol.">
        <title>Insights into the evolution of the New World diploid cottons (Gossypium, subgenus Houzingenia) based on genome sequencing.</title>
        <authorList>
            <person name="Grover C.E."/>
            <person name="Arick M.A. 2nd"/>
            <person name="Thrash A."/>
            <person name="Conover J.L."/>
            <person name="Sanders W.S."/>
            <person name="Peterson D.G."/>
            <person name="Frelichowski J.E."/>
            <person name="Scheffler J.A."/>
            <person name="Scheffler B.E."/>
            <person name="Wendel J.F."/>
        </authorList>
    </citation>
    <scope>NUCLEOTIDE SEQUENCE [LARGE SCALE GENOMIC DNA]</scope>
    <source>
        <strain evidence="1">0</strain>
        <tissue evidence="1">Leaf</tissue>
    </source>
</reference>